<reference evidence="2 3" key="1">
    <citation type="submission" date="2015-02" db="EMBL/GenBank/DDBJ databases">
        <title>Genome Sequencing of Rickettsiales.</title>
        <authorList>
            <person name="Daugherty S.C."/>
            <person name="Su Q."/>
            <person name="Abolude K."/>
            <person name="Beier-Sexton M."/>
            <person name="Carlyon J.A."/>
            <person name="Carter R."/>
            <person name="Day N.P."/>
            <person name="Dumler S.J."/>
            <person name="Dyachenko V."/>
            <person name="Godinez A."/>
            <person name="Kurtti T.J."/>
            <person name="Lichay M."/>
            <person name="Mullins K.E."/>
            <person name="Ott S."/>
            <person name="Pappas-Brown V."/>
            <person name="Paris D.H."/>
            <person name="Patel P."/>
            <person name="Richards A.L."/>
            <person name="Sadzewicz L."/>
            <person name="Sears K."/>
            <person name="Seidman D."/>
            <person name="Sengamalay N."/>
            <person name="Stenos J."/>
            <person name="Tallon L.J."/>
            <person name="Vincent G."/>
            <person name="Fraser C.M."/>
            <person name="Munderloh U."/>
            <person name="Dunning-Hotopp J.C."/>
        </authorList>
    </citation>
    <scope>NUCLEOTIDE SEQUENCE [LARGE SCALE GENOMIC DNA]</scope>
    <source>
        <strain evidence="2 3">ApMUC09</strain>
    </source>
</reference>
<sequence>MELLQHVGGCCTVSSCFTECSLVLLLLWMLLYLLAPI</sequence>
<accession>A0A0F3NB43</accession>
<feature type="transmembrane region" description="Helical" evidence="1">
    <location>
        <begin position="12"/>
        <end position="35"/>
    </location>
</feature>
<protein>
    <submittedName>
        <fullName evidence="2">Putative membrane protein</fullName>
    </submittedName>
</protein>
<dbReference type="EMBL" id="LANV01000001">
    <property type="protein sequence ID" value="KJV64937.1"/>
    <property type="molecule type" value="Genomic_DNA"/>
</dbReference>
<keyword evidence="1" id="KW-1133">Transmembrane helix</keyword>
<gene>
    <name evidence="2" type="ORF">APHMUC_1520</name>
</gene>
<proteinExistence type="predicted"/>
<dbReference type="PATRIC" id="fig|1359152.3.peg.1592"/>
<dbReference type="AlphaFoldDB" id="A0A0F3NB43"/>
<evidence type="ECO:0000313" key="2">
    <source>
        <dbReference type="EMBL" id="KJV64937.1"/>
    </source>
</evidence>
<organism evidence="2 3">
    <name type="scientific">Anaplasma phagocytophilum str. ApMUC09</name>
    <dbReference type="NCBI Taxonomy" id="1359152"/>
    <lineage>
        <taxon>Bacteria</taxon>
        <taxon>Pseudomonadati</taxon>
        <taxon>Pseudomonadota</taxon>
        <taxon>Alphaproteobacteria</taxon>
        <taxon>Rickettsiales</taxon>
        <taxon>Anaplasmataceae</taxon>
        <taxon>Anaplasma</taxon>
        <taxon>phagocytophilum group</taxon>
    </lineage>
</organism>
<comment type="caution">
    <text evidence="2">The sequence shown here is derived from an EMBL/GenBank/DDBJ whole genome shotgun (WGS) entry which is preliminary data.</text>
</comment>
<keyword evidence="1" id="KW-0812">Transmembrane</keyword>
<evidence type="ECO:0000256" key="1">
    <source>
        <dbReference type="SAM" id="Phobius"/>
    </source>
</evidence>
<keyword evidence="1" id="KW-0472">Membrane</keyword>
<name>A0A0F3NB43_ANAPH</name>
<evidence type="ECO:0000313" key="3">
    <source>
        <dbReference type="Proteomes" id="UP000033441"/>
    </source>
</evidence>
<dbReference type="Proteomes" id="UP000033441">
    <property type="component" value="Unassembled WGS sequence"/>
</dbReference>